<reference evidence="2 3" key="2">
    <citation type="submission" date="2013-11" db="EMBL/GenBank/DDBJ databases">
        <title>The Genome Sequence of Phytophthora parasitica INRA-310.</title>
        <authorList>
            <consortium name="The Broad Institute Genomics Platform"/>
            <person name="Russ C."/>
            <person name="Tyler B."/>
            <person name="Panabieres F."/>
            <person name="Shan W."/>
            <person name="Tripathy S."/>
            <person name="Grunwald N."/>
            <person name="Machado M."/>
            <person name="Johnson C.S."/>
            <person name="Arredondo F."/>
            <person name="Hong C."/>
            <person name="Coffey M."/>
            <person name="Young S.K."/>
            <person name="Zeng Q."/>
            <person name="Gargeya S."/>
            <person name="Fitzgerald M."/>
            <person name="Abouelleil A."/>
            <person name="Alvarado L."/>
            <person name="Chapman S.B."/>
            <person name="Gainer-Dewar J."/>
            <person name="Goldberg J."/>
            <person name="Griggs A."/>
            <person name="Gujja S."/>
            <person name="Hansen M."/>
            <person name="Howarth C."/>
            <person name="Imamovic A."/>
            <person name="Ireland A."/>
            <person name="Larimer J."/>
            <person name="McCowan C."/>
            <person name="Murphy C."/>
            <person name="Pearson M."/>
            <person name="Poon T.W."/>
            <person name="Priest M."/>
            <person name="Roberts A."/>
            <person name="Saif S."/>
            <person name="Shea T."/>
            <person name="Sykes S."/>
            <person name="Wortman J."/>
            <person name="Nusbaum C."/>
            <person name="Birren B."/>
        </authorList>
    </citation>
    <scope>NUCLEOTIDE SEQUENCE [LARGE SCALE GENOMIC DNA]</scope>
    <source>
        <strain evidence="2 3">INRA-310</strain>
    </source>
</reference>
<feature type="region of interest" description="Disordered" evidence="1">
    <location>
        <begin position="41"/>
        <end position="143"/>
    </location>
</feature>
<dbReference type="AlphaFoldDB" id="W2Q6R1"/>
<dbReference type="OrthoDB" id="133225at2759"/>
<name>W2Q6R1_PHYN3</name>
<feature type="compositionally biased region" description="Polar residues" evidence="1">
    <location>
        <begin position="162"/>
        <end position="172"/>
    </location>
</feature>
<evidence type="ECO:0000313" key="2">
    <source>
        <dbReference type="EMBL" id="ETN08827.1"/>
    </source>
</evidence>
<dbReference type="GeneID" id="20181168"/>
<dbReference type="OMA" id="GMPFPER"/>
<sequence>MDGEGALGSKPLSPRARRMAGSVLDTPRGREMFSQFLARLARQPAPSEEPTPARTTARETAEAVMSTPRARPGDAFPFDASRQSLPLVSETRGETTRHPSPGVEERHSVAGMPFPERGTPRRQGMTPVQAVEMPTRRAGTPTTDSALQEMLVDTFSRALQRLSVSAETPTRTPRSEGARPLSRPEPAATGNALGSQTRLVSTPMVGYQGPIASRVALPPPASTPVGMPMAAIPSYGSVIIQVPSRAGMMEETARRA</sequence>
<feature type="region of interest" description="Disordered" evidence="1">
    <location>
        <begin position="1"/>
        <end position="29"/>
    </location>
</feature>
<dbReference type="Proteomes" id="UP000018817">
    <property type="component" value="Unassembled WGS sequence"/>
</dbReference>
<dbReference type="EMBL" id="KI669587">
    <property type="protein sequence ID" value="ETN08827.1"/>
    <property type="molecule type" value="Genomic_DNA"/>
</dbReference>
<reference evidence="3" key="1">
    <citation type="submission" date="2011-12" db="EMBL/GenBank/DDBJ databases">
        <authorList>
            <consortium name="The Broad Institute Genome Sequencing Platform"/>
            <person name="Russ C."/>
            <person name="Tyler B."/>
            <person name="Panabieres F."/>
            <person name="Shan W."/>
            <person name="Tripathy S."/>
            <person name="Grunwald N."/>
            <person name="Machado M."/>
            <person name="Young S.K."/>
            <person name="Zeng Q."/>
            <person name="Gargeya S."/>
            <person name="Fitzgerald M."/>
            <person name="Haas B."/>
            <person name="Abouelleil A."/>
            <person name="Alvarado L."/>
            <person name="Arachchi H.M."/>
            <person name="Berlin A."/>
            <person name="Chapman S.B."/>
            <person name="Gearin G."/>
            <person name="Goldberg J."/>
            <person name="Griggs A."/>
            <person name="Gujja S."/>
            <person name="Hansen M."/>
            <person name="Heiman D."/>
            <person name="Howarth C."/>
            <person name="Larimer J."/>
            <person name="Lui A."/>
            <person name="MacDonald P.J.P."/>
            <person name="McCowen C."/>
            <person name="Montmayeur A."/>
            <person name="Murphy C."/>
            <person name="Neiman D."/>
            <person name="Pearson M."/>
            <person name="Priest M."/>
            <person name="Roberts A."/>
            <person name="Saif S."/>
            <person name="Shea T."/>
            <person name="Sisk P."/>
            <person name="Stolte C."/>
            <person name="Sykes S."/>
            <person name="Wortman J."/>
            <person name="Nusbaum C."/>
            <person name="Birren B."/>
        </authorList>
    </citation>
    <scope>NUCLEOTIDE SEQUENCE [LARGE SCALE GENOMIC DNA]</scope>
    <source>
        <strain evidence="3">INRA-310</strain>
    </source>
</reference>
<dbReference type="RefSeq" id="XP_008906014.1">
    <property type="nucleotide sequence ID" value="XM_008907766.1"/>
</dbReference>
<dbReference type="VEuPathDB" id="FungiDB:PPTG_11644"/>
<protein>
    <submittedName>
        <fullName evidence="2">Uncharacterized protein</fullName>
    </submittedName>
</protein>
<feature type="compositionally biased region" description="Basic and acidic residues" evidence="1">
    <location>
        <begin position="91"/>
        <end position="108"/>
    </location>
</feature>
<accession>W2Q6R1</accession>
<feature type="region of interest" description="Disordered" evidence="1">
    <location>
        <begin position="162"/>
        <end position="200"/>
    </location>
</feature>
<gene>
    <name evidence="2" type="ORF">PPTG_11644</name>
</gene>
<proteinExistence type="predicted"/>
<evidence type="ECO:0000313" key="3">
    <source>
        <dbReference type="Proteomes" id="UP000018817"/>
    </source>
</evidence>
<organism evidence="2 3">
    <name type="scientific">Phytophthora nicotianae (strain INRA-310)</name>
    <name type="common">Phytophthora parasitica</name>
    <dbReference type="NCBI Taxonomy" id="761204"/>
    <lineage>
        <taxon>Eukaryota</taxon>
        <taxon>Sar</taxon>
        <taxon>Stramenopiles</taxon>
        <taxon>Oomycota</taxon>
        <taxon>Peronosporomycetes</taxon>
        <taxon>Peronosporales</taxon>
        <taxon>Peronosporaceae</taxon>
        <taxon>Phytophthora</taxon>
    </lineage>
</organism>
<evidence type="ECO:0000256" key="1">
    <source>
        <dbReference type="SAM" id="MobiDB-lite"/>
    </source>
</evidence>